<reference evidence="1 2" key="1">
    <citation type="journal article" date="2016" name="PLoS ONE">
        <title>Complete Genome Sequence and Comparative Genomics of a Novel Myxobacterium Myxococcus hansupus.</title>
        <authorList>
            <person name="Sharma G."/>
            <person name="Narwani T."/>
            <person name="Subramanian S."/>
        </authorList>
    </citation>
    <scope>NUCLEOTIDE SEQUENCE [LARGE SCALE GENOMIC DNA]</scope>
    <source>
        <strain evidence="2">mixupus</strain>
    </source>
</reference>
<dbReference type="PATRIC" id="fig|1297742.4.peg.7618"/>
<dbReference type="AlphaFoldDB" id="A0A0H4X4G2"/>
<evidence type="ECO:0000313" key="1">
    <source>
        <dbReference type="EMBL" id="AKQ70576.1"/>
    </source>
</evidence>
<dbReference type="KEGG" id="mym:A176_007488"/>
<proteinExistence type="predicted"/>
<keyword evidence="2" id="KW-1185">Reference proteome</keyword>
<protein>
    <submittedName>
        <fullName evidence="1">Uncharacterized protein</fullName>
    </submittedName>
</protein>
<gene>
    <name evidence="1" type="ORF">A176_007488</name>
</gene>
<accession>A0A0H4X4G2</accession>
<name>A0A0H4X4G2_9BACT</name>
<evidence type="ECO:0000313" key="2">
    <source>
        <dbReference type="Proteomes" id="UP000009026"/>
    </source>
</evidence>
<dbReference type="EMBL" id="CP012109">
    <property type="protein sequence ID" value="AKQ70576.1"/>
    <property type="molecule type" value="Genomic_DNA"/>
</dbReference>
<sequence length="42" mass="4365">MVFVSFSPSAGACSGLEGPPLADIPIVYAVDTAKWVILSVQK</sequence>
<organism evidence="1 2">
    <name type="scientific">Pseudomyxococcus hansupus</name>
    <dbReference type="NCBI Taxonomy" id="1297742"/>
    <lineage>
        <taxon>Bacteria</taxon>
        <taxon>Pseudomonadati</taxon>
        <taxon>Myxococcota</taxon>
        <taxon>Myxococcia</taxon>
        <taxon>Myxococcales</taxon>
        <taxon>Cystobacterineae</taxon>
        <taxon>Myxococcaceae</taxon>
        <taxon>Pseudomyxococcus</taxon>
    </lineage>
</organism>
<dbReference type="Proteomes" id="UP000009026">
    <property type="component" value="Chromosome"/>
</dbReference>